<gene>
    <name evidence="7" type="ORF">EJ903_14480</name>
</gene>
<dbReference type="CDD" id="cd06225">
    <property type="entry name" value="HAMP"/>
    <property type="match status" value="1"/>
</dbReference>
<dbReference type="EMBL" id="RXMA01000013">
    <property type="protein sequence ID" value="RTR18842.1"/>
    <property type="molecule type" value="Genomic_DNA"/>
</dbReference>
<dbReference type="SMART" id="SM00283">
    <property type="entry name" value="MA"/>
    <property type="match status" value="1"/>
</dbReference>
<evidence type="ECO:0000256" key="2">
    <source>
        <dbReference type="ARBA" id="ARBA00029447"/>
    </source>
</evidence>
<sequence length="831" mass="84962">MTLGLRPRLLGAFAAASSLTILAGGVGLVSYRLVDQAVTDITDHALPLARDAQGLKDAATELVAATVPLANARSQTDRARAVGGLTELRNRLTGRLARLTDAGADSAAVAEAAGTLGEGIDRLDQAVDATLTATEGLAARSAEVGRLHASFIAASGPTLRAARVNAETAAERLRNVSTDRIRRLVGELMPRLTTTYELRADANLAYATLLALPGAGEEEKATLAQQFDGLSRRMTTAMVRIVGETREAPLAVNITRLLDRRALAEGAKGVSAQERADLTALQSDVLATVSPATVAARGEVQDAGRQLAKAIDAEISAVTRIGLEELTALQDLIATVNLGRGLLGEIAVTPDLDRLAMLAEGWAGLGERIRELAGRVAGEGANESPLVANARKLADTGSGVIAARRTVLEAGRAADEARRGIQDGAAAVATAVGGLERAVEAQVNHAAQAVAGVLDSGRLWLIGAALLSVLLGAAIGLLYVGRRVVTPLVDLGRAMAAISGGRLDAPVPAVASGDEIGAMARALVVFRDKAADAEQARADAEAERLRAGADRRAARLALADDFERGVSAVVGSLGEAADGMHRAAEDLSGIAGHTRSQSVAAARAADSALQDVQTVAAAAEQLSASIAEIGVQVSRANGVAATAVTEAAATNRTVRALEQSGQRIGDAIGMISLVAQQTKLLALNATIEAARAGEAGRGFTVVANEVKALAEQTERTTDGIVAQVGAVQEATLEAVRAIATIGGRIQEINGISAAISAAIEEQGAATQEIARCVQGAAASTAEASQTIVEVSDSAIRSGGSAEQVLRTAQALNEQAAALRRTLSGFLDTVRA</sequence>
<dbReference type="Gene3D" id="1.10.287.950">
    <property type="entry name" value="Methyl-accepting chemotaxis protein"/>
    <property type="match status" value="1"/>
</dbReference>
<dbReference type="SUPFAM" id="SSF58104">
    <property type="entry name" value="Methyl-accepting chemotaxis protein (MCP) signaling domain"/>
    <property type="match status" value="1"/>
</dbReference>
<feature type="transmembrane region" description="Helical" evidence="4">
    <location>
        <begin position="459"/>
        <end position="480"/>
    </location>
</feature>
<dbReference type="InterPro" id="IPR004089">
    <property type="entry name" value="MCPsignal_dom"/>
</dbReference>
<dbReference type="InterPro" id="IPR038188">
    <property type="entry name" value="TorS_sensor_sf"/>
</dbReference>
<evidence type="ECO:0000256" key="4">
    <source>
        <dbReference type="SAM" id="Phobius"/>
    </source>
</evidence>
<dbReference type="GO" id="GO:0004888">
    <property type="term" value="F:transmembrane signaling receptor activity"/>
    <property type="evidence" value="ECO:0007669"/>
    <property type="project" value="InterPro"/>
</dbReference>
<dbReference type="AlphaFoldDB" id="A0A431VGP8"/>
<dbReference type="PROSITE" id="PS50885">
    <property type="entry name" value="HAMP"/>
    <property type="match status" value="1"/>
</dbReference>
<dbReference type="PROSITE" id="PS50111">
    <property type="entry name" value="CHEMOTAXIS_TRANSDUC_2"/>
    <property type="match status" value="1"/>
</dbReference>
<dbReference type="SMART" id="SM00304">
    <property type="entry name" value="HAMP"/>
    <property type="match status" value="1"/>
</dbReference>
<dbReference type="GO" id="GO:0006935">
    <property type="term" value="P:chemotaxis"/>
    <property type="evidence" value="ECO:0007669"/>
    <property type="project" value="InterPro"/>
</dbReference>
<accession>A0A431VGP8</accession>
<feature type="domain" description="HAMP" evidence="6">
    <location>
        <begin position="482"/>
        <end position="535"/>
    </location>
</feature>
<dbReference type="PANTHER" id="PTHR32089:SF112">
    <property type="entry name" value="LYSOZYME-LIKE PROTEIN-RELATED"/>
    <property type="match status" value="1"/>
</dbReference>
<dbReference type="Pfam" id="PF00015">
    <property type="entry name" value="MCPsignal"/>
    <property type="match status" value="1"/>
</dbReference>
<dbReference type="PANTHER" id="PTHR32089">
    <property type="entry name" value="METHYL-ACCEPTING CHEMOTAXIS PROTEIN MCPB"/>
    <property type="match status" value="1"/>
</dbReference>
<dbReference type="Proteomes" id="UP000277007">
    <property type="component" value="Unassembled WGS sequence"/>
</dbReference>
<evidence type="ECO:0000313" key="7">
    <source>
        <dbReference type="EMBL" id="RTR18842.1"/>
    </source>
</evidence>
<evidence type="ECO:0000256" key="3">
    <source>
        <dbReference type="PROSITE-ProRule" id="PRU00284"/>
    </source>
</evidence>
<evidence type="ECO:0000259" key="5">
    <source>
        <dbReference type="PROSITE" id="PS50111"/>
    </source>
</evidence>
<protein>
    <submittedName>
        <fullName evidence="7">Methyl-accepting chemotaxis protein</fullName>
    </submittedName>
</protein>
<dbReference type="Gene3D" id="1.20.58.920">
    <property type="match status" value="1"/>
</dbReference>
<dbReference type="GO" id="GO:0007165">
    <property type="term" value="P:signal transduction"/>
    <property type="evidence" value="ECO:0007669"/>
    <property type="project" value="UniProtKB-KW"/>
</dbReference>
<keyword evidence="4" id="KW-1133">Transmembrane helix</keyword>
<keyword evidence="4" id="KW-0472">Membrane</keyword>
<proteinExistence type="inferred from homology"/>
<dbReference type="Pfam" id="PF00672">
    <property type="entry name" value="HAMP"/>
    <property type="match status" value="1"/>
</dbReference>
<keyword evidence="4" id="KW-0812">Transmembrane</keyword>
<evidence type="ECO:0000313" key="8">
    <source>
        <dbReference type="Proteomes" id="UP000277007"/>
    </source>
</evidence>
<name>A0A431VGP8_9PROT</name>
<dbReference type="GO" id="GO:0016020">
    <property type="term" value="C:membrane"/>
    <property type="evidence" value="ECO:0007669"/>
    <property type="project" value="InterPro"/>
</dbReference>
<feature type="domain" description="Methyl-accepting transducer" evidence="5">
    <location>
        <begin position="576"/>
        <end position="812"/>
    </location>
</feature>
<evidence type="ECO:0000259" key="6">
    <source>
        <dbReference type="PROSITE" id="PS50885"/>
    </source>
</evidence>
<dbReference type="OrthoDB" id="8476854at2"/>
<dbReference type="InterPro" id="IPR004090">
    <property type="entry name" value="Chemotax_Me-accpt_rcpt"/>
</dbReference>
<dbReference type="PRINTS" id="PR00260">
    <property type="entry name" value="CHEMTRNSDUCR"/>
</dbReference>
<dbReference type="RefSeq" id="WP_126616642.1">
    <property type="nucleotide sequence ID" value="NZ_JBHUCY010000038.1"/>
</dbReference>
<keyword evidence="1 3" id="KW-0807">Transducer</keyword>
<organism evidence="7 8">
    <name type="scientific">Azospirillum griseum</name>
    <dbReference type="NCBI Taxonomy" id="2496639"/>
    <lineage>
        <taxon>Bacteria</taxon>
        <taxon>Pseudomonadati</taxon>
        <taxon>Pseudomonadota</taxon>
        <taxon>Alphaproteobacteria</taxon>
        <taxon>Rhodospirillales</taxon>
        <taxon>Azospirillaceae</taxon>
        <taxon>Azospirillum</taxon>
    </lineage>
</organism>
<dbReference type="Gene3D" id="6.10.340.10">
    <property type="match status" value="1"/>
</dbReference>
<evidence type="ECO:0000256" key="1">
    <source>
        <dbReference type="ARBA" id="ARBA00023224"/>
    </source>
</evidence>
<dbReference type="InterPro" id="IPR003660">
    <property type="entry name" value="HAMP_dom"/>
</dbReference>
<comment type="caution">
    <text evidence="7">The sequence shown here is derived from an EMBL/GenBank/DDBJ whole genome shotgun (WGS) entry which is preliminary data.</text>
</comment>
<reference evidence="7 8" key="1">
    <citation type="submission" date="2018-12" db="EMBL/GenBank/DDBJ databases">
        <authorList>
            <person name="Yang Y."/>
        </authorList>
    </citation>
    <scope>NUCLEOTIDE SEQUENCE [LARGE SCALE GENOMIC DNA]</scope>
    <source>
        <strain evidence="7 8">L-25-5w-1</strain>
    </source>
</reference>
<comment type="similarity">
    <text evidence="2">Belongs to the methyl-accepting chemotaxis (MCP) protein family.</text>
</comment>
<keyword evidence="8" id="KW-1185">Reference proteome</keyword>